<sequence>MYVFFHDKCNTRCCLLKFRSLNTNASPEQTGSCWTSAVVKSTHHHCKSTFSSIFSLNRKSIYRIKMSGSLTIIGLVCLQILSVMSINEYPDKKVQNIWLTDMDDRQAASRIERSDQFETASDVIMKDASVYPKIIRRGFAGEEFFLKASKSVPRIGRRNNDIQESPKRSLSKDQVNMVEYWPYLQPNDINELTRKHDFDLPYNCQQLDAKTIFLVDMYNFVCNDQFYCCAPAKRTIANSPNANSL</sequence>
<name>A0A6G0T0Q1_APHGL</name>
<proteinExistence type="predicted"/>
<accession>A0A6G0T0Q1</accession>
<dbReference type="Proteomes" id="UP000475862">
    <property type="component" value="Unassembled WGS sequence"/>
</dbReference>
<organism evidence="1 2">
    <name type="scientific">Aphis glycines</name>
    <name type="common">Soybean aphid</name>
    <dbReference type="NCBI Taxonomy" id="307491"/>
    <lineage>
        <taxon>Eukaryota</taxon>
        <taxon>Metazoa</taxon>
        <taxon>Ecdysozoa</taxon>
        <taxon>Arthropoda</taxon>
        <taxon>Hexapoda</taxon>
        <taxon>Insecta</taxon>
        <taxon>Pterygota</taxon>
        <taxon>Neoptera</taxon>
        <taxon>Paraneoptera</taxon>
        <taxon>Hemiptera</taxon>
        <taxon>Sternorrhyncha</taxon>
        <taxon>Aphidomorpha</taxon>
        <taxon>Aphidoidea</taxon>
        <taxon>Aphididae</taxon>
        <taxon>Aphidini</taxon>
        <taxon>Aphis</taxon>
        <taxon>Aphis</taxon>
    </lineage>
</organism>
<dbReference type="OrthoDB" id="6339926at2759"/>
<dbReference type="AlphaFoldDB" id="A0A6G0T0Q1"/>
<evidence type="ECO:0000313" key="1">
    <source>
        <dbReference type="EMBL" id="KAE9523978.1"/>
    </source>
</evidence>
<gene>
    <name evidence="1" type="ORF">AGLY_015625</name>
</gene>
<comment type="caution">
    <text evidence="1">The sequence shown here is derived from an EMBL/GenBank/DDBJ whole genome shotgun (WGS) entry which is preliminary data.</text>
</comment>
<evidence type="ECO:0000313" key="2">
    <source>
        <dbReference type="Proteomes" id="UP000475862"/>
    </source>
</evidence>
<dbReference type="EMBL" id="VYZN01000074">
    <property type="protein sequence ID" value="KAE9523978.1"/>
    <property type="molecule type" value="Genomic_DNA"/>
</dbReference>
<keyword evidence="2" id="KW-1185">Reference proteome</keyword>
<protein>
    <submittedName>
        <fullName evidence="1">Uncharacterized protein</fullName>
    </submittedName>
</protein>
<reference evidence="1 2" key="1">
    <citation type="submission" date="2019-08" db="EMBL/GenBank/DDBJ databases">
        <title>The genome of the soybean aphid Biotype 1, its phylome, world population structure and adaptation to the North American continent.</title>
        <authorList>
            <person name="Giordano R."/>
            <person name="Donthu R.K."/>
            <person name="Hernandez A.G."/>
            <person name="Wright C.L."/>
            <person name="Zimin A.V."/>
        </authorList>
    </citation>
    <scope>NUCLEOTIDE SEQUENCE [LARGE SCALE GENOMIC DNA]</scope>
    <source>
        <tissue evidence="1">Whole aphids</tissue>
    </source>
</reference>